<organism evidence="8 9">
    <name type="scientific">Paraflavitalea soli</name>
    <dbReference type="NCBI Taxonomy" id="2315862"/>
    <lineage>
        <taxon>Bacteria</taxon>
        <taxon>Pseudomonadati</taxon>
        <taxon>Bacteroidota</taxon>
        <taxon>Chitinophagia</taxon>
        <taxon>Chitinophagales</taxon>
        <taxon>Chitinophagaceae</taxon>
        <taxon>Paraflavitalea</taxon>
    </lineage>
</organism>
<dbReference type="PRINTS" id="PR01021">
    <property type="entry name" value="OMPADOMAIN"/>
</dbReference>
<dbReference type="Pfam" id="PF00691">
    <property type="entry name" value="OmpA"/>
    <property type="match status" value="1"/>
</dbReference>
<dbReference type="GO" id="GO:0009279">
    <property type="term" value="C:cell outer membrane"/>
    <property type="evidence" value="ECO:0007669"/>
    <property type="project" value="UniProtKB-SubCell"/>
</dbReference>
<dbReference type="PANTHER" id="PTHR30329">
    <property type="entry name" value="STATOR ELEMENT OF FLAGELLAR MOTOR COMPLEX"/>
    <property type="match status" value="1"/>
</dbReference>
<proteinExistence type="predicted"/>
<feature type="domain" description="OmpA-like" evidence="7">
    <location>
        <begin position="323"/>
        <end position="438"/>
    </location>
</feature>
<gene>
    <name evidence="8" type="ORF">D3H65_17065</name>
</gene>
<keyword evidence="2 4" id="KW-0472">Membrane</keyword>
<dbReference type="AlphaFoldDB" id="A0A3B7MQF8"/>
<dbReference type="Gene3D" id="3.30.1330.60">
    <property type="entry name" value="OmpA-like domain"/>
    <property type="match status" value="1"/>
</dbReference>
<sequence length="438" mass="48038">MKRLIILHLLLVSFLTQQAQTPVPKRVEQRAKDKANNRVDASIDKGLDSAFDKTGRAIGNIFKKKNKNTGNNPDVATTDTKGNSTGTGAAGNSNRGGGAPAVSGGSDFVPGESVIFEDHFTKDRMGDFPAQWNTNGSGKIVTIDGENGKWLDVVHNCVIVPVIKKQLPEDCTIEFDLFLRSEGGRTTPFIQFGLSQVKDILKEDMFYKDRFFINLHRYTEADGKTLEYGLGNDIIGNKSNFPLTSFVNKVLHVAIAVNKSRIRLYLNDSKVIDLPKALTDGMRNTFFLNNNAIIPASETGMFVGNIRIASADTDERSLLVDQLMEVGRAVTNDILFDVNSDRIKKESFSIINQLGDAMQKNPALKIRIIGHTDSDGDGAANLTLSQRRALAVKTYITENYAVAGLRIQTDGKGESQPVASNNNAEGKGKNRRVEFVKL</sequence>
<comment type="subcellular location">
    <subcellularLocation>
        <location evidence="1">Cell outer membrane</location>
    </subcellularLocation>
</comment>
<dbReference type="PANTHER" id="PTHR30329:SF21">
    <property type="entry name" value="LIPOPROTEIN YIAD-RELATED"/>
    <property type="match status" value="1"/>
</dbReference>
<keyword evidence="6" id="KW-0732">Signal</keyword>
<evidence type="ECO:0000259" key="7">
    <source>
        <dbReference type="PROSITE" id="PS51123"/>
    </source>
</evidence>
<dbReference type="InterPro" id="IPR006664">
    <property type="entry name" value="OMP_bac"/>
</dbReference>
<evidence type="ECO:0000256" key="3">
    <source>
        <dbReference type="ARBA" id="ARBA00023237"/>
    </source>
</evidence>
<dbReference type="InterPro" id="IPR006665">
    <property type="entry name" value="OmpA-like"/>
</dbReference>
<dbReference type="SUPFAM" id="SSF103088">
    <property type="entry name" value="OmpA-like"/>
    <property type="match status" value="1"/>
</dbReference>
<dbReference type="OrthoDB" id="9800869at2"/>
<feature type="compositionally biased region" description="Polar residues" evidence="5">
    <location>
        <begin position="68"/>
        <end position="84"/>
    </location>
</feature>
<accession>A0A3B7MQF8</accession>
<dbReference type="RefSeq" id="WP_119051464.1">
    <property type="nucleotide sequence ID" value="NZ_CP032157.1"/>
</dbReference>
<dbReference type="EMBL" id="CP032157">
    <property type="protein sequence ID" value="AXY75583.1"/>
    <property type="molecule type" value="Genomic_DNA"/>
</dbReference>
<dbReference type="PROSITE" id="PS51123">
    <property type="entry name" value="OMPA_2"/>
    <property type="match status" value="1"/>
</dbReference>
<evidence type="ECO:0000256" key="4">
    <source>
        <dbReference type="PROSITE-ProRule" id="PRU00473"/>
    </source>
</evidence>
<dbReference type="CDD" id="cd07185">
    <property type="entry name" value="OmpA_C-like"/>
    <property type="match status" value="1"/>
</dbReference>
<feature type="chain" id="PRO_5017835755" evidence="6">
    <location>
        <begin position="20"/>
        <end position="438"/>
    </location>
</feature>
<evidence type="ECO:0000256" key="5">
    <source>
        <dbReference type="SAM" id="MobiDB-lite"/>
    </source>
</evidence>
<feature type="region of interest" description="Disordered" evidence="5">
    <location>
        <begin position="411"/>
        <end position="430"/>
    </location>
</feature>
<name>A0A3B7MQF8_9BACT</name>
<dbReference type="Proteomes" id="UP000263900">
    <property type="component" value="Chromosome"/>
</dbReference>
<feature type="region of interest" description="Disordered" evidence="5">
    <location>
        <begin position="63"/>
        <end position="105"/>
    </location>
</feature>
<dbReference type="InterPro" id="IPR036737">
    <property type="entry name" value="OmpA-like_sf"/>
</dbReference>
<feature type="signal peptide" evidence="6">
    <location>
        <begin position="1"/>
        <end position="19"/>
    </location>
</feature>
<reference evidence="8 9" key="1">
    <citation type="submission" date="2018-09" db="EMBL/GenBank/DDBJ databases">
        <title>Genome sequencing of strain 6GH32-13.</title>
        <authorList>
            <person name="Weon H.-Y."/>
            <person name="Heo J."/>
            <person name="Kwon S.-W."/>
        </authorList>
    </citation>
    <scope>NUCLEOTIDE SEQUENCE [LARGE SCALE GENOMIC DNA]</scope>
    <source>
        <strain evidence="8 9">5GH32-13</strain>
    </source>
</reference>
<evidence type="ECO:0000313" key="8">
    <source>
        <dbReference type="EMBL" id="AXY75583.1"/>
    </source>
</evidence>
<evidence type="ECO:0000256" key="1">
    <source>
        <dbReference type="ARBA" id="ARBA00004442"/>
    </source>
</evidence>
<evidence type="ECO:0000256" key="2">
    <source>
        <dbReference type="ARBA" id="ARBA00023136"/>
    </source>
</evidence>
<dbReference type="InterPro" id="IPR050330">
    <property type="entry name" value="Bact_OuterMem_StrucFunc"/>
</dbReference>
<protein>
    <submittedName>
        <fullName evidence="8">OmpA family protein</fullName>
    </submittedName>
</protein>
<keyword evidence="9" id="KW-1185">Reference proteome</keyword>
<evidence type="ECO:0000313" key="9">
    <source>
        <dbReference type="Proteomes" id="UP000263900"/>
    </source>
</evidence>
<dbReference type="KEGG" id="pseg:D3H65_17065"/>
<evidence type="ECO:0000256" key="6">
    <source>
        <dbReference type="SAM" id="SignalP"/>
    </source>
</evidence>
<keyword evidence="3" id="KW-0998">Cell outer membrane</keyword>